<evidence type="ECO:0000259" key="1">
    <source>
        <dbReference type="Pfam" id="PF13672"/>
    </source>
</evidence>
<dbReference type="InterPro" id="IPR036457">
    <property type="entry name" value="PPM-type-like_dom_sf"/>
</dbReference>
<feature type="domain" description="PPM-type phosphatase" evidence="1">
    <location>
        <begin position="27"/>
        <end position="128"/>
    </location>
</feature>
<dbReference type="EMBL" id="QTUC01000001">
    <property type="protein sequence ID" value="REF36162.1"/>
    <property type="molecule type" value="Genomic_DNA"/>
</dbReference>
<dbReference type="InterPro" id="IPR001932">
    <property type="entry name" value="PPM-type_phosphatase-like_dom"/>
</dbReference>
<protein>
    <submittedName>
        <fullName evidence="2">Protein phosphatase 2C-like protein</fullName>
    </submittedName>
</protein>
<accession>A0A3D9V2Y1</accession>
<reference evidence="2 3" key="1">
    <citation type="submission" date="2018-08" db="EMBL/GenBank/DDBJ databases">
        <title>Sequencing the genomes of 1000 actinobacteria strains.</title>
        <authorList>
            <person name="Klenk H.-P."/>
        </authorList>
    </citation>
    <scope>NUCLEOTIDE SEQUENCE [LARGE SCALE GENOMIC DNA]</scope>
    <source>
        <strain evidence="2 3">DSM 22891</strain>
    </source>
</reference>
<sequence length="273" mass="29837">MGSMAFRMLAWSEPGDPRVENEDFVATSADVAVVLDGVTPLDRDDTGCQHGVAWYARTLGTYLLQLAGDRRDSLADCLATAIRRVRDDHAGTCDLDHFDSPAATVSAVRVRDGRLEYLVLSDASVVLDLESDGTKPDIRWITDHRASEVGRRLRAAGIPPTGHAVRTHRNRAGGYWVAAERPEAAYQALGGSVPVAEVRRAVIASDGATRLIDVFGLFDWTDALDLIEHEGVDAYVARTRAVEKEDAARPSASRVNRGKTHDDTTLVFLTRWT</sequence>
<organism evidence="2 3">
    <name type="scientific">Thermasporomyces composti</name>
    <dbReference type="NCBI Taxonomy" id="696763"/>
    <lineage>
        <taxon>Bacteria</taxon>
        <taxon>Bacillati</taxon>
        <taxon>Actinomycetota</taxon>
        <taxon>Actinomycetes</taxon>
        <taxon>Propionibacteriales</taxon>
        <taxon>Nocardioidaceae</taxon>
        <taxon>Thermasporomyces</taxon>
    </lineage>
</organism>
<comment type="caution">
    <text evidence="2">The sequence shown here is derived from an EMBL/GenBank/DDBJ whole genome shotgun (WGS) entry which is preliminary data.</text>
</comment>
<keyword evidence="3" id="KW-1185">Reference proteome</keyword>
<dbReference type="Gene3D" id="3.60.40.10">
    <property type="entry name" value="PPM-type phosphatase domain"/>
    <property type="match status" value="1"/>
</dbReference>
<dbReference type="AlphaFoldDB" id="A0A3D9V2Y1"/>
<evidence type="ECO:0000313" key="3">
    <source>
        <dbReference type="Proteomes" id="UP000256485"/>
    </source>
</evidence>
<name>A0A3D9V2Y1_THECX</name>
<dbReference type="Pfam" id="PF13672">
    <property type="entry name" value="PP2C_2"/>
    <property type="match status" value="1"/>
</dbReference>
<dbReference type="SUPFAM" id="SSF81606">
    <property type="entry name" value="PP2C-like"/>
    <property type="match status" value="1"/>
</dbReference>
<dbReference type="Proteomes" id="UP000256485">
    <property type="component" value="Unassembled WGS sequence"/>
</dbReference>
<gene>
    <name evidence="2" type="ORF">DFJ64_1562</name>
</gene>
<evidence type="ECO:0000313" key="2">
    <source>
        <dbReference type="EMBL" id="REF36162.1"/>
    </source>
</evidence>
<proteinExistence type="predicted"/>